<name>A0A7S1PGF1_9EUKA</name>
<evidence type="ECO:0000313" key="6">
    <source>
        <dbReference type="EMBL" id="CAD9082647.1"/>
    </source>
</evidence>
<protein>
    <recommendedName>
        <fullName evidence="5">Ubiquitin-like protease family profile domain-containing protein</fullName>
    </recommendedName>
</protein>
<dbReference type="EMBL" id="HBGD01007037">
    <property type="protein sequence ID" value="CAD9082647.1"/>
    <property type="molecule type" value="Transcribed_RNA"/>
</dbReference>
<proteinExistence type="inferred from homology"/>
<dbReference type="PANTHER" id="PTHR47764">
    <property type="entry name" value="UBIQUITIN-LIKE-SPECIFIC PROTEASE 2B-RELATED"/>
    <property type="match status" value="1"/>
</dbReference>
<evidence type="ECO:0000256" key="2">
    <source>
        <dbReference type="ARBA" id="ARBA00022670"/>
    </source>
</evidence>
<dbReference type="GO" id="GO:0006508">
    <property type="term" value="P:proteolysis"/>
    <property type="evidence" value="ECO:0007669"/>
    <property type="project" value="UniProtKB-KW"/>
</dbReference>
<feature type="compositionally biased region" description="Basic and acidic residues" evidence="4">
    <location>
        <begin position="55"/>
        <end position="66"/>
    </location>
</feature>
<dbReference type="InterPro" id="IPR003653">
    <property type="entry name" value="Peptidase_C48_C"/>
</dbReference>
<dbReference type="Gene3D" id="1.10.418.20">
    <property type="match status" value="1"/>
</dbReference>
<comment type="similarity">
    <text evidence="1">Belongs to the peptidase C48 family.</text>
</comment>
<evidence type="ECO:0000259" key="5">
    <source>
        <dbReference type="PROSITE" id="PS50600"/>
    </source>
</evidence>
<dbReference type="InterPro" id="IPR038765">
    <property type="entry name" value="Papain-like_cys_pep_sf"/>
</dbReference>
<sequence length="608" mass="68617">MDTNNPFANEPQAQALIPIPPSASESLTNCSSVSSATLSSASLDDSDIEEILKEGKEGLGNEHIEGNDVAPSEHTSSSMSKSLANLSKSLKRKRDAASLDVLGAGNATKKKARLEKFAPSALLTTATPTAKTTPSKANSSHQIIISHTQINSDHQVEVVEDTVTLDPASVPRLTKTQLAEETPLVDQDKTTHRNGSKLASVVSVGECKCIINTRKIIRKARSVTLSVQKGLRWVAFLKPQETITVEISPDHIREHLKGVILGLKPVVIVLEFDELPQLKRLLEKLPPKVKDSHRLFIRLPADQKPEDAIPWVSIFKTILHGPTHDDSAESKHTRMVTFKCVHNRDVIALALGNANSWKNVKHHQNLQLPLEKRAAFEIDKLIVTVGDIDRLQPERFLNDNLVDYYLKEIQQSLSEDMLERCYFFNSQFYPMVSLFTERAANRVPSKEVELFEKDFLFVPVCSNLHWTLCIVCFPRNVGVKGKGEESAHIEYCDSLGGISSEALSTVRKYLRFRWKIERPTETLKTFSPTSLPENRAILPRQNNNSDCGVFMLHYIEKFLEQTPELPLREADWFTVSDIARKRREIRNKARKRHERFQREENETSQLFL</sequence>
<keyword evidence="3" id="KW-0378">Hydrolase</keyword>
<gene>
    <name evidence="6" type="ORF">PCOS0759_LOCUS5887</name>
</gene>
<reference evidence="6" key="1">
    <citation type="submission" date="2021-01" db="EMBL/GenBank/DDBJ databases">
        <authorList>
            <person name="Corre E."/>
            <person name="Pelletier E."/>
            <person name="Niang G."/>
            <person name="Scheremetjew M."/>
            <person name="Finn R."/>
            <person name="Kale V."/>
            <person name="Holt S."/>
            <person name="Cochrane G."/>
            <person name="Meng A."/>
            <person name="Brown T."/>
            <person name="Cohen L."/>
        </authorList>
    </citation>
    <scope>NUCLEOTIDE SEQUENCE</scope>
    <source>
        <strain evidence="6">WS</strain>
    </source>
</reference>
<evidence type="ECO:0000256" key="1">
    <source>
        <dbReference type="ARBA" id="ARBA00005234"/>
    </source>
</evidence>
<feature type="region of interest" description="Disordered" evidence="4">
    <location>
        <begin position="55"/>
        <end position="89"/>
    </location>
</feature>
<dbReference type="SUPFAM" id="SSF54001">
    <property type="entry name" value="Cysteine proteinases"/>
    <property type="match status" value="1"/>
</dbReference>
<dbReference type="PROSITE" id="PS50600">
    <property type="entry name" value="ULP_PROTEASE"/>
    <property type="match status" value="1"/>
</dbReference>
<evidence type="ECO:0000256" key="3">
    <source>
        <dbReference type="ARBA" id="ARBA00022801"/>
    </source>
</evidence>
<dbReference type="Gene3D" id="3.30.310.130">
    <property type="entry name" value="Ubiquitin-related"/>
    <property type="match status" value="1"/>
</dbReference>
<dbReference type="Pfam" id="PF02902">
    <property type="entry name" value="Peptidase_C48"/>
    <property type="match status" value="1"/>
</dbReference>
<evidence type="ECO:0000256" key="4">
    <source>
        <dbReference type="SAM" id="MobiDB-lite"/>
    </source>
</evidence>
<organism evidence="6">
    <name type="scientific">Percolomonas cosmopolitus</name>
    <dbReference type="NCBI Taxonomy" id="63605"/>
    <lineage>
        <taxon>Eukaryota</taxon>
        <taxon>Discoba</taxon>
        <taxon>Heterolobosea</taxon>
        <taxon>Tetramitia</taxon>
        <taxon>Eutetramitia</taxon>
        <taxon>Percolomonadidae</taxon>
        <taxon>Percolomonas</taxon>
    </lineage>
</organism>
<dbReference type="PANTHER" id="PTHR47764:SF2">
    <property type="entry name" value="UBIQUITIN-LIKE PROTEASE FAMILY PROFILE DOMAIN-CONTAINING PROTEIN"/>
    <property type="match status" value="1"/>
</dbReference>
<feature type="domain" description="Ubiquitin-like protease family profile" evidence="5">
    <location>
        <begin position="381"/>
        <end position="558"/>
    </location>
</feature>
<keyword evidence="2" id="KW-0645">Protease</keyword>
<accession>A0A7S1PGF1</accession>
<feature type="compositionally biased region" description="Low complexity" evidence="4">
    <location>
        <begin position="76"/>
        <end position="88"/>
    </location>
</feature>
<dbReference type="AlphaFoldDB" id="A0A7S1PGF1"/>
<dbReference type="GO" id="GO:0008234">
    <property type="term" value="F:cysteine-type peptidase activity"/>
    <property type="evidence" value="ECO:0007669"/>
    <property type="project" value="InterPro"/>
</dbReference>